<protein>
    <submittedName>
        <fullName evidence="2">Periplasmic divalent cation tolerance protein</fullName>
    </submittedName>
</protein>
<dbReference type="InterPro" id="IPR015867">
    <property type="entry name" value="N-reg_PII/ATP_PRibTrfase_C"/>
</dbReference>
<keyword evidence="3" id="KW-1185">Reference proteome</keyword>
<dbReference type="InterPro" id="IPR011322">
    <property type="entry name" value="N-reg_PII-like_a/b"/>
</dbReference>
<dbReference type="SUPFAM" id="SSF54913">
    <property type="entry name" value="GlnB-like"/>
    <property type="match status" value="1"/>
</dbReference>
<name>A6DH84_9BACT</name>
<dbReference type="eggNOG" id="COG1324">
    <property type="taxonomic scope" value="Bacteria"/>
</dbReference>
<organism evidence="2 3">
    <name type="scientific">Lentisphaera araneosa HTCC2155</name>
    <dbReference type="NCBI Taxonomy" id="313628"/>
    <lineage>
        <taxon>Bacteria</taxon>
        <taxon>Pseudomonadati</taxon>
        <taxon>Lentisphaerota</taxon>
        <taxon>Lentisphaeria</taxon>
        <taxon>Lentisphaerales</taxon>
        <taxon>Lentisphaeraceae</taxon>
        <taxon>Lentisphaera</taxon>
    </lineage>
</organism>
<reference evidence="2 3" key="1">
    <citation type="journal article" date="2010" name="J. Bacteriol.">
        <title>Genome sequence of Lentisphaera araneosa HTCC2155T, the type species of the order Lentisphaerales in the phylum Lentisphaerae.</title>
        <authorList>
            <person name="Thrash J.C."/>
            <person name="Cho J.C."/>
            <person name="Vergin K.L."/>
            <person name="Morris R.M."/>
            <person name="Giovannoni S.J."/>
        </authorList>
    </citation>
    <scope>NUCLEOTIDE SEQUENCE [LARGE SCALE GENOMIC DNA]</scope>
    <source>
        <strain evidence="2 3">HTCC2155</strain>
    </source>
</reference>
<sequence>MLLVYTPCSSKEEAKFIASSLLKEGLIACANIIPNINSLYVWEGIVKDEEEFLLFAKCKEENKQGVEDRITELHSYECPCILQFSPTKTNTPFEAWLNNQ</sequence>
<comment type="caution">
    <text evidence="2">The sequence shown here is derived from an EMBL/GenBank/DDBJ whole genome shotgun (WGS) entry which is preliminary data.</text>
</comment>
<dbReference type="STRING" id="313628.LNTAR_14162"/>
<dbReference type="RefSeq" id="WP_007277269.1">
    <property type="nucleotide sequence ID" value="NZ_ABCK01000003.1"/>
</dbReference>
<evidence type="ECO:0000313" key="2">
    <source>
        <dbReference type="EMBL" id="EDM28967.1"/>
    </source>
</evidence>
<dbReference type="PANTHER" id="PTHR23419">
    <property type="entry name" value="DIVALENT CATION TOLERANCE CUTA-RELATED"/>
    <property type="match status" value="1"/>
</dbReference>
<dbReference type="PANTHER" id="PTHR23419:SF8">
    <property type="entry name" value="FI09726P"/>
    <property type="match status" value="1"/>
</dbReference>
<dbReference type="Gene3D" id="3.30.70.120">
    <property type="match status" value="1"/>
</dbReference>
<evidence type="ECO:0000256" key="1">
    <source>
        <dbReference type="ARBA" id="ARBA00010169"/>
    </source>
</evidence>
<dbReference type="EMBL" id="ABCK01000003">
    <property type="protein sequence ID" value="EDM28967.1"/>
    <property type="molecule type" value="Genomic_DNA"/>
</dbReference>
<accession>A6DH84</accession>
<dbReference type="GO" id="GO:0010038">
    <property type="term" value="P:response to metal ion"/>
    <property type="evidence" value="ECO:0007669"/>
    <property type="project" value="InterPro"/>
</dbReference>
<dbReference type="AlphaFoldDB" id="A6DH84"/>
<gene>
    <name evidence="2" type="ORF">LNTAR_14162</name>
</gene>
<evidence type="ECO:0000313" key="3">
    <source>
        <dbReference type="Proteomes" id="UP000004947"/>
    </source>
</evidence>
<dbReference type="Proteomes" id="UP000004947">
    <property type="component" value="Unassembled WGS sequence"/>
</dbReference>
<dbReference type="GO" id="GO:0005507">
    <property type="term" value="F:copper ion binding"/>
    <property type="evidence" value="ECO:0007669"/>
    <property type="project" value="TreeGrafter"/>
</dbReference>
<dbReference type="OrthoDB" id="37622at2"/>
<proteinExistence type="inferred from homology"/>
<dbReference type="Pfam" id="PF03091">
    <property type="entry name" value="CutA1"/>
    <property type="match status" value="1"/>
</dbReference>
<dbReference type="InterPro" id="IPR004323">
    <property type="entry name" value="Ion_tolerance_CutA"/>
</dbReference>
<comment type="similarity">
    <text evidence="1">Belongs to the CutA family.</text>
</comment>